<dbReference type="Pfam" id="PF13391">
    <property type="entry name" value="HNH_2"/>
    <property type="match status" value="1"/>
</dbReference>
<accession>Q13JE7</accession>
<gene>
    <name evidence="2" type="ORF">Bxe_B0146</name>
</gene>
<dbReference type="eggNOG" id="COG3440">
    <property type="taxonomic scope" value="Bacteria"/>
</dbReference>
<dbReference type="AlphaFoldDB" id="Q13JE7"/>
<evidence type="ECO:0000313" key="2">
    <source>
        <dbReference type="EMBL" id="ABE35792.1"/>
    </source>
</evidence>
<dbReference type="STRING" id="266265.Bxe_B0146"/>
<organism evidence="2 3">
    <name type="scientific">Paraburkholderia xenovorans (strain LB400)</name>
    <dbReference type="NCBI Taxonomy" id="266265"/>
    <lineage>
        <taxon>Bacteria</taxon>
        <taxon>Pseudomonadati</taxon>
        <taxon>Pseudomonadota</taxon>
        <taxon>Betaproteobacteria</taxon>
        <taxon>Burkholderiales</taxon>
        <taxon>Burkholderiaceae</taxon>
        <taxon>Paraburkholderia</taxon>
    </lineage>
</organism>
<dbReference type="KEGG" id="bxe:Bxe_B0146"/>
<feature type="domain" description="HNH nuclease" evidence="1">
    <location>
        <begin position="178"/>
        <end position="230"/>
    </location>
</feature>
<keyword evidence="3" id="KW-1185">Reference proteome</keyword>
<dbReference type="SMR" id="Q13JE7"/>
<proteinExistence type="predicted"/>
<dbReference type="OrthoDB" id="9811869at2"/>
<dbReference type="Proteomes" id="UP000001817">
    <property type="component" value="Chromosome 2"/>
</dbReference>
<sequence>MNIDKNEFSRRFMDGKQAVMVYLTHDQSAEAFRFSEHSATLSTGFWPTPRSEYERVIVYKRPEHGRSALVWIGDRAGIIRDEVTGLWHYRAKNVELFEANEDFKTLFGLHPPQRVRYLLDSQTPSGPVSYYQREGVVEDDDVLKIPSFAATTATRLQKVRLCQQKFRAALFLRWESVCAVTGVGESLLLRASHIKPFSKSTDAERVSAHNGLLLTAGLDALFDKGFVSFDADGCILQSKRLDTYTAATFALSPNMRLANELTDEGNVFMTYHRDNVFLE</sequence>
<dbReference type="InterPro" id="IPR003615">
    <property type="entry name" value="HNH_nuc"/>
</dbReference>
<dbReference type="DNASU" id="4009365"/>
<evidence type="ECO:0000313" key="3">
    <source>
        <dbReference type="Proteomes" id="UP000001817"/>
    </source>
</evidence>
<name>Q13JE7_PARXL</name>
<protein>
    <recommendedName>
        <fullName evidence="1">HNH nuclease domain-containing protein</fullName>
    </recommendedName>
</protein>
<dbReference type="EMBL" id="CP000271">
    <property type="protein sequence ID" value="ABE35792.1"/>
    <property type="molecule type" value="Genomic_DNA"/>
</dbReference>
<dbReference type="KEGG" id="bxb:DR64_5496"/>
<dbReference type="RefSeq" id="WP_011493060.1">
    <property type="nucleotide sequence ID" value="NC_007952.1"/>
</dbReference>
<evidence type="ECO:0000259" key="1">
    <source>
        <dbReference type="Pfam" id="PF13391"/>
    </source>
</evidence>
<reference evidence="2 3" key="1">
    <citation type="journal article" date="2006" name="Proc. Natl. Acad. Sci. U.S.A.">
        <title>Burkholderia xenovorans LB400 harbors a multi-replicon, 9.73-Mbp genome shaped for versatility.</title>
        <authorList>
            <person name="Chain P.S."/>
            <person name="Denef V.J."/>
            <person name="Konstantinidis K.T."/>
            <person name="Vergez L.M."/>
            <person name="Agullo L."/>
            <person name="Reyes V.L."/>
            <person name="Hauser L."/>
            <person name="Cordova M."/>
            <person name="Gomez L."/>
            <person name="Gonzalez M."/>
            <person name="Land M."/>
            <person name="Lao V."/>
            <person name="Larimer F."/>
            <person name="LiPuma J.J."/>
            <person name="Mahenthiralingam E."/>
            <person name="Malfatti S.A."/>
            <person name="Marx C.J."/>
            <person name="Parnell J.J."/>
            <person name="Ramette A."/>
            <person name="Richardson P."/>
            <person name="Seeger M."/>
            <person name="Smith D."/>
            <person name="Spilker T."/>
            <person name="Sul W.J."/>
            <person name="Tsoi T.V."/>
            <person name="Ulrich L.E."/>
            <person name="Zhulin I.B."/>
            <person name="Tiedje J.M."/>
        </authorList>
    </citation>
    <scope>NUCLEOTIDE SEQUENCE [LARGE SCALE GENOMIC DNA]</scope>
    <source>
        <strain evidence="2 3">LB400</strain>
    </source>
</reference>